<accession>A0ABW1ECZ6</accession>
<feature type="domain" description="4'-phosphopantetheinyl transferase N-terminal" evidence="4">
    <location>
        <begin position="34"/>
        <end position="109"/>
    </location>
</feature>
<comment type="similarity">
    <text evidence="1">Belongs to the P-Pant transferase superfamily. Gsp/Sfp/HetI/AcpT family.</text>
</comment>
<keyword evidence="6" id="KW-1185">Reference proteome</keyword>
<evidence type="ECO:0000256" key="2">
    <source>
        <dbReference type="ARBA" id="ARBA00022679"/>
    </source>
</evidence>
<dbReference type="InterPro" id="IPR037143">
    <property type="entry name" value="4-PPantetheinyl_Trfase_dom_sf"/>
</dbReference>
<gene>
    <name evidence="5" type="ORF">ACFPT7_06340</name>
</gene>
<feature type="domain" description="4'-phosphopantetheinyl transferase" evidence="3">
    <location>
        <begin position="116"/>
        <end position="221"/>
    </location>
</feature>
<name>A0ABW1ECZ6_9BACT</name>
<proteinExistence type="inferred from homology"/>
<protein>
    <submittedName>
        <fullName evidence="5">4'-phosphopantetheinyl transferase family protein</fullName>
    </submittedName>
</protein>
<dbReference type="PANTHER" id="PTHR12215:SF10">
    <property type="entry name" value="L-AMINOADIPATE-SEMIALDEHYDE DEHYDROGENASE-PHOSPHOPANTETHEINYL TRANSFERASE"/>
    <property type="match status" value="1"/>
</dbReference>
<dbReference type="GO" id="GO:0016740">
    <property type="term" value="F:transferase activity"/>
    <property type="evidence" value="ECO:0007669"/>
    <property type="project" value="UniProtKB-KW"/>
</dbReference>
<dbReference type="PANTHER" id="PTHR12215">
    <property type="entry name" value="PHOSPHOPANTETHEINE TRANSFERASE"/>
    <property type="match status" value="1"/>
</dbReference>
<evidence type="ECO:0000313" key="5">
    <source>
        <dbReference type="EMBL" id="MFC5861905.1"/>
    </source>
</evidence>
<dbReference type="Pfam" id="PF01648">
    <property type="entry name" value="ACPS"/>
    <property type="match status" value="1"/>
</dbReference>
<dbReference type="Proteomes" id="UP001596091">
    <property type="component" value="Unassembled WGS sequence"/>
</dbReference>
<sequence>MSDELPCPGLPPANTIDVWRIDLDAGNELPFETLLTHEEQLRAGRFLTERLASRFQVGRAMLRLGLAHYLRVHPKDVVLQSGVHGKPQLAGIARLHFNVSHTGSLALIAFTALRDVGIDVEAIRDNVEGMEIASAYFTPLETAVIASALPEEQSLRFLQLWVRKEAVLKASGRGISDGLDLFEVIEPGRTVHLGEIAGKFGPSSWVVQDLDAPEGFVAAIAAAPGDWRTCDWAFTNERSIERLYDSVMREG</sequence>
<evidence type="ECO:0000256" key="1">
    <source>
        <dbReference type="ARBA" id="ARBA00010990"/>
    </source>
</evidence>
<evidence type="ECO:0000259" key="4">
    <source>
        <dbReference type="Pfam" id="PF22624"/>
    </source>
</evidence>
<dbReference type="Pfam" id="PF22624">
    <property type="entry name" value="AASDHPPT_N"/>
    <property type="match status" value="1"/>
</dbReference>
<dbReference type="RefSeq" id="WP_263337714.1">
    <property type="nucleotide sequence ID" value="NZ_JAGSYH010000004.1"/>
</dbReference>
<comment type="caution">
    <text evidence="5">The sequence shown here is derived from an EMBL/GenBank/DDBJ whole genome shotgun (WGS) entry which is preliminary data.</text>
</comment>
<keyword evidence="2 5" id="KW-0808">Transferase</keyword>
<evidence type="ECO:0000313" key="6">
    <source>
        <dbReference type="Proteomes" id="UP001596091"/>
    </source>
</evidence>
<evidence type="ECO:0000259" key="3">
    <source>
        <dbReference type="Pfam" id="PF01648"/>
    </source>
</evidence>
<dbReference type="InterPro" id="IPR055066">
    <property type="entry name" value="AASDHPPT_N"/>
</dbReference>
<dbReference type="InterPro" id="IPR050559">
    <property type="entry name" value="P-Pant_transferase_sf"/>
</dbReference>
<dbReference type="Gene3D" id="3.90.470.20">
    <property type="entry name" value="4'-phosphopantetheinyl transferase domain"/>
    <property type="match status" value="2"/>
</dbReference>
<dbReference type="SUPFAM" id="SSF56214">
    <property type="entry name" value="4'-phosphopantetheinyl transferase"/>
    <property type="match status" value="2"/>
</dbReference>
<dbReference type="EMBL" id="JBHSPH010000002">
    <property type="protein sequence ID" value="MFC5861905.1"/>
    <property type="molecule type" value="Genomic_DNA"/>
</dbReference>
<organism evidence="5 6">
    <name type="scientific">Acidicapsa dinghuensis</name>
    <dbReference type="NCBI Taxonomy" id="2218256"/>
    <lineage>
        <taxon>Bacteria</taxon>
        <taxon>Pseudomonadati</taxon>
        <taxon>Acidobacteriota</taxon>
        <taxon>Terriglobia</taxon>
        <taxon>Terriglobales</taxon>
        <taxon>Acidobacteriaceae</taxon>
        <taxon>Acidicapsa</taxon>
    </lineage>
</organism>
<reference evidence="6" key="1">
    <citation type="journal article" date="2019" name="Int. J. Syst. Evol. Microbiol.">
        <title>The Global Catalogue of Microorganisms (GCM) 10K type strain sequencing project: providing services to taxonomists for standard genome sequencing and annotation.</title>
        <authorList>
            <consortium name="The Broad Institute Genomics Platform"/>
            <consortium name="The Broad Institute Genome Sequencing Center for Infectious Disease"/>
            <person name="Wu L."/>
            <person name="Ma J."/>
        </authorList>
    </citation>
    <scope>NUCLEOTIDE SEQUENCE [LARGE SCALE GENOMIC DNA]</scope>
    <source>
        <strain evidence="6">JCM 4087</strain>
    </source>
</reference>
<dbReference type="InterPro" id="IPR008278">
    <property type="entry name" value="4-PPantetheinyl_Trfase_dom"/>
</dbReference>